<reference evidence="2" key="1">
    <citation type="journal article" date="2014" name="BMC Genomics">
        <title>The genome sequence of the biocontrol fungus Metarhizium anisopliae and comparative genomics of Metarhizium species.</title>
        <authorList>
            <person name="Pattemore J.A."/>
            <person name="Hane J.K."/>
            <person name="Williams A.H."/>
            <person name="Wilson B.A."/>
            <person name="Stodart B.J."/>
            <person name="Ash G.J."/>
        </authorList>
    </citation>
    <scope>NUCLEOTIDE SEQUENCE [LARGE SCALE GENOMIC DNA]</scope>
    <source>
        <strain evidence="2">BRIP 53293</strain>
    </source>
</reference>
<keyword evidence="2" id="KW-1185">Reference proteome</keyword>
<gene>
    <name evidence="1" type="ORF">H634G_08032</name>
</gene>
<protein>
    <submittedName>
        <fullName evidence="1">Uncharacterized protein</fullName>
    </submittedName>
</protein>
<sequence length="104" mass="12431">MSDETDRNQLQAWEKELHKLFKEFDAAKCEVKYWEQLKENYMSMCDEENPETQEEMQQYDDGIKKAQLSLNTLQREKYYVMDQIIDLRGKLQQKKEADAAKSGI</sequence>
<accession>A0A0D9NWM0</accession>
<dbReference type="AlphaFoldDB" id="A0A0D9NWM0"/>
<name>A0A0D9NWM0_METAN</name>
<proteinExistence type="predicted"/>
<organism evidence="1 2">
    <name type="scientific">Metarhizium anisopliae BRIP 53293</name>
    <dbReference type="NCBI Taxonomy" id="1291518"/>
    <lineage>
        <taxon>Eukaryota</taxon>
        <taxon>Fungi</taxon>
        <taxon>Dikarya</taxon>
        <taxon>Ascomycota</taxon>
        <taxon>Pezizomycotina</taxon>
        <taxon>Sordariomycetes</taxon>
        <taxon>Hypocreomycetidae</taxon>
        <taxon>Hypocreales</taxon>
        <taxon>Clavicipitaceae</taxon>
        <taxon>Metarhizium</taxon>
    </lineage>
</organism>
<evidence type="ECO:0000313" key="1">
    <source>
        <dbReference type="EMBL" id="KJK76990.1"/>
    </source>
</evidence>
<dbReference type="Proteomes" id="UP000054544">
    <property type="component" value="Unassembled WGS sequence"/>
</dbReference>
<evidence type="ECO:0000313" key="2">
    <source>
        <dbReference type="Proteomes" id="UP000054544"/>
    </source>
</evidence>
<dbReference type="EMBL" id="KE384742">
    <property type="protein sequence ID" value="KJK76990.1"/>
    <property type="molecule type" value="Genomic_DNA"/>
</dbReference>